<proteinExistence type="evidence at transcript level"/>
<dbReference type="AlphaFoldDB" id="D5ACW1"/>
<sequence>MQSGINSIELSMNSSQWEPYNFSAERFLEIVESFKALKKLRPHNSYYIWPLLERGKEMASAQAT</sequence>
<name>D5ACW1_PICSI</name>
<evidence type="ECO:0000313" key="1">
    <source>
        <dbReference type="EMBL" id="ADE77380.1"/>
    </source>
</evidence>
<protein>
    <submittedName>
        <fullName evidence="1">Uncharacterized protein</fullName>
    </submittedName>
</protein>
<reference evidence="1" key="1">
    <citation type="submission" date="2010-04" db="EMBL/GenBank/DDBJ databases">
        <authorList>
            <person name="Reid K.E."/>
            <person name="Liao N."/>
            <person name="Chan S."/>
            <person name="Docking R."/>
            <person name="Taylor G."/>
            <person name="Moore R."/>
            <person name="Mayo M."/>
            <person name="Munro S."/>
            <person name="King J."/>
            <person name="Yanchuk A."/>
            <person name="Holt R."/>
            <person name="Jones S."/>
            <person name="Marra M."/>
            <person name="Ritland C.E."/>
            <person name="Ritland K."/>
            <person name="Bohlmann J."/>
        </authorList>
    </citation>
    <scope>NUCLEOTIDE SEQUENCE</scope>
    <source>
        <tissue evidence="1">Bud</tissue>
    </source>
</reference>
<accession>D5ACW1</accession>
<dbReference type="EMBL" id="BT124104">
    <property type="protein sequence ID" value="ADE77380.1"/>
    <property type="molecule type" value="mRNA"/>
</dbReference>
<organism evidence="1">
    <name type="scientific">Picea sitchensis</name>
    <name type="common">Sitka spruce</name>
    <name type="synonym">Pinus sitchensis</name>
    <dbReference type="NCBI Taxonomy" id="3332"/>
    <lineage>
        <taxon>Eukaryota</taxon>
        <taxon>Viridiplantae</taxon>
        <taxon>Streptophyta</taxon>
        <taxon>Embryophyta</taxon>
        <taxon>Tracheophyta</taxon>
        <taxon>Spermatophyta</taxon>
        <taxon>Pinopsida</taxon>
        <taxon>Pinidae</taxon>
        <taxon>Conifers I</taxon>
        <taxon>Pinales</taxon>
        <taxon>Pinaceae</taxon>
        <taxon>Picea</taxon>
    </lineage>
</organism>